<dbReference type="AlphaFoldDB" id="A0A9D4QLC7"/>
<proteinExistence type="predicted"/>
<name>A0A9D4QLC7_DREPO</name>
<reference evidence="1" key="2">
    <citation type="submission" date="2020-11" db="EMBL/GenBank/DDBJ databases">
        <authorList>
            <person name="McCartney M.A."/>
            <person name="Auch B."/>
            <person name="Kono T."/>
            <person name="Mallez S."/>
            <person name="Becker A."/>
            <person name="Gohl D.M."/>
            <person name="Silverstein K.A.T."/>
            <person name="Koren S."/>
            <person name="Bechman K.B."/>
            <person name="Herman A."/>
            <person name="Abrahante J.E."/>
            <person name="Garbe J."/>
        </authorList>
    </citation>
    <scope>NUCLEOTIDE SEQUENCE</scope>
    <source>
        <strain evidence="1">Duluth1</strain>
        <tissue evidence="1">Whole animal</tissue>
    </source>
</reference>
<dbReference type="Proteomes" id="UP000828390">
    <property type="component" value="Unassembled WGS sequence"/>
</dbReference>
<dbReference type="EMBL" id="JAIWYP010000004">
    <property type="protein sequence ID" value="KAH3835438.1"/>
    <property type="molecule type" value="Genomic_DNA"/>
</dbReference>
<organism evidence="1 2">
    <name type="scientific">Dreissena polymorpha</name>
    <name type="common">Zebra mussel</name>
    <name type="synonym">Mytilus polymorpha</name>
    <dbReference type="NCBI Taxonomy" id="45954"/>
    <lineage>
        <taxon>Eukaryota</taxon>
        <taxon>Metazoa</taxon>
        <taxon>Spiralia</taxon>
        <taxon>Lophotrochozoa</taxon>
        <taxon>Mollusca</taxon>
        <taxon>Bivalvia</taxon>
        <taxon>Autobranchia</taxon>
        <taxon>Heteroconchia</taxon>
        <taxon>Euheterodonta</taxon>
        <taxon>Imparidentia</taxon>
        <taxon>Neoheterodontei</taxon>
        <taxon>Myida</taxon>
        <taxon>Dreissenoidea</taxon>
        <taxon>Dreissenidae</taxon>
        <taxon>Dreissena</taxon>
    </lineage>
</organism>
<evidence type="ECO:0000313" key="2">
    <source>
        <dbReference type="Proteomes" id="UP000828390"/>
    </source>
</evidence>
<reference evidence="1" key="1">
    <citation type="journal article" date="2019" name="bioRxiv">
        <title>The Genome of the Zebra Mussel, Dreissena polymorpha: A Resource for Invasive Species Research.</title>
        <authorList>
            <person name="McCartney M.A."/>
            <person name="Auch B."/>
            <person name="Kono T."/>
            <person name="Mallez S."/>
            <person name="Zhang Y."/>
            <person name="Obille A."/>
            <person name="Becker A."/>
            <person name="Abrahante J.E."/>
            <person name="Garbe J."/>
            <person name="Badalamenti J.P."/>
            <person name="Herman A."/>
            <person name="Mangelson H."/>
            <person name="Liachko I."/>
            <person name="Sullivan S."/>
            <person name="Sone E.D."/>
            <person name="Koren S."/>
            <person name="Silverstein K.A.T."/>
            <person name="Beckman K.B."/>
            <person name="Gohl D.M."/>
        </authorList>
    </citation>
    <scope>NUCLEOTIDE SEQUENCE</scope>
    <source>
        <strain evidence="1">Duluth1</strain>
        <tissue evidence="1">Whole animal</tissue>
    </source>
</reference>
<gene>
    <name evidence="1" type="ORF">DPMN_108784</name>
</gene>
<evidence type="ECO:0000313" key="1">
    <source>
        <dbReference type="EMBL" id="KAH3835438.1"/>
    </source>
</evidence>
<protein>
    <submittedName>
        <fullName evidence="1">Uncharacterized protein</fullName>
    </submittedName>
</protein>
<sequence>MVDAIIMDEKSRNNKWSIEEKSFLKEYSQKLRKDGESENSFWNNCAIAMNNMFGGKKQNRFQLSKRSCRAYIDFFIERKYRSQKDFCDLAEFKLHELIDELLEQQPLLADVLLAVSLPTSKIGNTKSVQRLKLVISTVFGMLMYTGLQELSLQLVSS</sequence>
<keyword evidence="2" id="KW-1185">Reference proteome</keyword>
<accession>A0A9D4QLC7</accession>
<comment type="caution">
    <text evidence="1">The sequence shown here is derived from an EMBL/GenBank/DDBJ whole genome shotgun (WGS) entry which is preliminary data.</text>
</comment>